<keyword evidence="3" id="KW-1185">Reference proteome</keyword>
<feature type="domain" description="Transposase IS701-like DDE" evidence="1">
    <location>
        <begin position="21"/>
        <end position="228"/>
    </location>
</feature>
<dbReference type="PANTHER" id="PTHR33627">
    <property type="entry name" value="TRANSPOSASE"/>
    <property type="match status" value="1"/>
</dbReference>
<evidence type="ECO:0000313" key="3">
    <source>
        <dbReference type="Proteomes" id="UP000295345"/>
    </source>
</evidence>
<dbReference type="EMBL" id="SMKI01000033">
    <property type="protein sequence ID" value="TDC78419.1"/>
    <property type="molecule type" value="Genomic_DNA"/>
</dbReference>
<proteinExistence type="predicted"/>
<reference evidence="2 3" key="1">
    <citation type="submission" date="2019-03" db="EMBL/GenBank/DDBJ databases">
        <title>Draft genome sequences of novel Actinobacteria.</title>
        <authorList>
            <person name="Sahin N."/>
            <person name="Ay H."/>
            <person name="Saygin H."/>
        </authorList>
    </citation>
    <scope>NUCLEOTIDE SEQUENCE [LARGE SCALE GENOMIC DNA]</scope>
    <source>
        <strain evidence="2 3">DSM 41900</strain>
    </source>
</reference>
<dbReference type="Pfam" id="PF13546">
    <property type="entry name" value="DDE_5"/>
    <property type="match status" value="1"/>
</dbReference>
<evidence type="ECO:0000313" key="2">
    <source>
        <dbReference type="EMBL" id="TDC78419.1"/>
    </source>
</evidence>
<name>A0A4R4TWC4_9ACTN</name>
<dbReference type="InterPro" id="IPR038721">
    <property type="entry name" value="IS701-like_DDE_dom"/>
</dbReference>
<dbReference type="PANTHER" id="PTHR33627:SF1">
    <property type="entry name" value="TRANSPOSASE"/>
    <property type="match status" value="1"/>
</dbReference>
<organism evidence="2 3">
    <name type="scientific">Streptomyces hainanensis</name>
    <dbReference type="NCBI Taxonomy" id="402648"/>
    <lineage>
        <taxon>Bacteria</taxon>
        <taxon>Bacillati</taxon>
        <taxon>Actinomycetota</taxon>
        <taxon>Actinomycetes</taxon>
        <taxon>Kitasatosporales</taxon>
        <taxon>Streptomycetaceae</taxon>
        <taxon>Streptomyces</taxon>
    </lineage>
</organism>
<gene>
    <name evidence="2" type="ORF">E1283_05055</name>
</gene>
<dbReference type="OrthoDB" id="3657225at2"/>
<dbReference type="Proteomes" id="UP000295345">
    <property type="component" value="Unassembled WGS sequence"/>
</dbReference>
<dbReference type="AlphaFoldDB" id="A0A4R4TWC4"/>
<dbReference type="InterPro" id="IPR039365">
    <property type="entry name" value="IS701-like"/>
</dbReference>
<dbReference type="RefSeq" id="WP_132816650.1">
    <property type="nucleotide sequence ID" value="NZ_SMKI01000033.1"/>
</dbReference>
<comment type="caution">
    <text evidence="2">The sequence shown here is derived from an EMBL/GenBank/DDBJ whole genome shotgun (WGS) entry which is preliminary data.</text>
</comment>
<protein>
    <submittedName>
        <fullName evidence="2">Transposase</fullName>
    </submittedName>
</protein>
<evidence type="ECO:0000259" key="1">
    <source>
        <dbReference type="Pfam" id="PF13546"/>
    </source>
</evidence>
<accession>A0A4R4TWC4</accession>
<sequence length="393" mass="43471">MLTNDVVPRIARDPIASYAGEVFCAIPRVDQRRWAEVYLRGLLSVPGKKSVRKIAESILATPAHQSLQQFINQSPWRWGPVRAVLARYVQSVAPPRAWVLSRVVIPKRGDRSVGVGRQFLPEAGRLVNCQIGLAASIVTDDASVPVNWRILLPKSWGSTEIRESAGIPDHVETRPQWLEAADMVREMADRWALMPAPIVADMRHLGRADELVAELATQDDVAFVLEVDQALAEAAGAGLLPQPRPRADFPLRPLETVIRAGRGLSALTGHRRHTVPPASPAARHTFVRSSLAKIPMPNGAPPRIARLLTEMSPDGEPARFWVTNLMSHRVDDVMALARLEARARDGIQKLDRHFGLRDFEGRSFRGWHHHMTMVSAASVFAHVGWDALEACAC</sequence>